<dbReference type="RefSeq" id="WP_306878956.1">
    <property type="nucleotide sequence ID" value="NZ_JAUSSW010000010.1"/>
</dbReference>
<evidence type="ECO:0000313" key="3">
    <source>
        <dbReference type="Proteomes" id="UP001244563"/>
    </source>
</evidence>
<proteinExistence type="predicted"/>
<dbReference type="Pfam" id="PF13481">
    <property type="entry name" value="AAA_25"/>
    <property type="match status" value="1"/>
</dbReference>
<organism evidence="2 3">
    <name type="scientific">Paenarthrobacter nicotinovorans</name>
    <name type="common">Arthrobacter nicotinovorans</name>
    <dbReference type="NCBI Taxonomy" id="29320"/>
    <lineage>
        <taxon>Bacteria</taxon>
        <taxon>Bacillati</taxon>
        <taxon>Actinomycetota</taxon>
        <taxon>Actinomycetes</taxon>
        <taxon>Micrococcales</taxon>
        <taxon>Micrococcaceae</taxon>
        <taxon>Paenarthrobacter</taxon>
    </lineage>
</organism>
<dbReference type="Gene3D" id="3.40.50.300">
    <property type="entry name" value="P-loop containing nucleotide triphosphate hydrolases"/>
    <property type="match status" value="1"/>
</dbReference>
<dbReference type="EMBL" id="JAUSSW010000010">
    <property type="protein sequence ID" value="MDQ0103697.1"/>
    <property type="molecule type" value="Genomic_DNA"/>
</dbReference>
<evidence type="ECO:0000256" key="1">
    <source>
        <dbReference type="SAM" id="MobiDB-lite"/>
    </source>
</evidence>
<sequence>MNDKPWFSKDLYEDESALAQEATPKVGLKLRRATELKLPPHTKWLGRGWLPRREITVLVGSEGIGKSLLWILMAMLVTTGRAFPMFNWAARKPADVIVIVTEDSASEVEARLRTAGADISRIHFYCAEDDGTGTPVFSSGNNGDMLLLHGLIEQMDEKPAFLVVDAWLDTVAGNLNIRDTQQARSALHPWKDLATRHDLAVLLVTHTNRMDTTNTRDLMGGTAALRQKARMVLFAARPPEQDDSGQYLWVGPDKANTTGIVDAVKFQVRVEQVRDQTDDDPGTTALLTSPASALMPIAHLLSQWKQAEAEAERKPSKSEEAEALVRAFVEEAGGSVPAADVKGYLRDEGYGKTAAEKAMKTLGTSAPAGPGQPWIYSLNQSSYHEGLSQETRNTKNTRNTESEHSTVPSLPRVLTSYIHTSGLRNTGPEPCTVCGDMLDDNEHGSHQECAA</sequence>
<keyword evidence="3" id="KW-1185">Reference proteome</keyword>
<gene>
    <name evidence="2" type="ORF">J2T10_003362</name>
</gene>
<accession>A0ABT9TT37</accession>
<feature type="region of interest" description="Disordered" evidence="1">
    <location>
        <begin position="385"/>
        <end position="409"/>
    </location>
</feature>
<reference evidence="2 3" key="1">
    <citation type="submission" date="2023-07" db="EMBL/GenBank/DDBJ databases">
        <title>Sorghum-associated microbial communities from plants grown in Nebraska, USA.</title>
        <authorList>
            <person name="Schachtman D."/>
        </authorList>
    </citation>
    <scope>NUCLEOTIDE SEQUENCE [LARGE SCALE GENOMIC DNA]</scope>
    <source>
        <strain evidence="2 3">CC523</strain>
    </source>
</reference>
<comment type="caution">
    <text evidence="2">The sequence shown here is derived from an EMBL/GenBank/DDBJ whole genome shotgun (WGS) entry which is preliminary data.</text>
</comment>
<dbReference type="InterPro" id="IPR027417">
    <property type="entry name" value="P-loop_NTPase"/>
</dbReference>
<dbReference type="SUPFAM" id="SSF52540">
    <property type="entry name" value="P-loop containing nucleoside triphosphate hydrolases"/>
    <property type="match status" value="1"/>
</dbReference>
<dbReference type="Proteomes" id="UP001244563">
    <property type="component" value="Unassembled WGS sequence"/>
</dbReference>
<evidence type="ECO:0008006" key="4">
    <source>
        <dbReference type="Google" id="ProtNLM"/>
    </source>
</evidence>
<evidence type="ECO:0000313" key="2">
    <source>
        <dbReference type="EMBL" id="MDQ0103697.1"/>
    </source>
</evidence>
<protein>
    <recommendedName>
        <fullName evidence="4">AAA domain-containing protein</fullName>
    </recommendedName>
</protein>
<name>A0ABT9TT37_PAENI</name>